<dbReference type="GO" id="GO:0022857">
    <property type="term" value="F:transmembrane transporter activity"/>
    <property type="evidence" value="ECO:0007669"/>
    <property type="project" value="InterPro"/>
</dbReference>
<protein>
    <recommendedName>
        <fullName evidence="7">Major facilitator superfamily (MFS) profile domain-containing protein</fullName>
    </recommendedName>
</protein>
<reference evidence="9" key="2">
    <citation type="submission" date="2013-07" db="EMBL/GenBank/DDBJ databases">
        <authorList>
            <consortium name="The Broad Institute Genome Sequencing Platform"/>
            <person name="Cuomo C."/>
            <person name="Litvintseva A."/>
            <person name="Chen Y."/>
            <person name="Heitman J."/>
            <person name="Sun S."/>
            <person name="Springer D."/>
            <person name="Dromer F."/>
            <person name="Young S.K."/>
            <person name="Zeng Q."/>
            <person name="Gargeya S."/>
            <person name="Fitzgerald M."/>
            <person name="Abouelleil A."/>
            <person name="Alvarado L."/>
            <person name="Berlin A.M."/>
            <person name="Chapman S.B."/>
            <person name="Dewar J."/>
            <person name="Goldberg J."/>
            <person name="Griggs A."/>
            <person name="Gujja S."/>
            <person name="Hansen M."/>
            <person name="Howarth C."/>
            <person name="Imamovic A."/>
            <person name="Larimer J."/>
            <person name="McCowan C."/>
            <person name="Murphy C."/>
            <person name="Pearson M."/>
            <person name="Priest M."/>
            <person name="Roberts A."/>
            <person name="Saif S."/>
            <person name="Shea T."/>
            <person name="Sykes S."/>
            <person name="Wortman J."/>
            <person name="Nusbaum C."/>
            <person name="Birren B."/>
        </authorList>
    </citation>
    <scope>NUCLEOTIDE SEQUENCE</scope>
    <source>
        <strain evidence="9">CBS 10117</strain>
    </source>
</reference>
<sequence>MTDGVLDVPGTARIYQEEGEIVQNAVTLIPAPSKSPDDPLNWTQKRKYLMLSCVVFYTITATILSSDLYSVFDPLSTSTGLSLDQLNVGTGYLYLFIGVSTLISQPASLAFGKRPTYLVSAFGAALVNIWTAFAKGNSQWIASRLLLGFFISPSFTLVEVSIADVFFLHERSFPLGLYINFLFGGVSLGPILSGYIYEGLGWRAIIWLSTGLTVIMGLVLFFFLEETTFEREHEESTSNSVITSAQPHDIEQDEEDPKNPDKADRTTTSIEQETTQNRPVEGMVITDATPFTPSPWPGPRFWKFMKPHRYALGIMARGITQPLMLYRLPLIWWSGLMYATYQICFNLIAAISSGILAAPPYNFSTSAVGLTFLSPFLSAIPGAVYGGYITDKFVLRQAKKHHGITEAEHKLKLYIIPAVLCPIGLLMMGLGPYYEAHWIVYVLGCAIVNLIGPLATILTVSYVFDCYHPIRPKNEHGVQACAQDMAPYLLSTILLAMVFTFGFNYVITPWCFGWGLRNFAISSALIITVINATVLLVLKWGKRLRRVGEHPYRKIIDW</sequence>
<evidence type="ECO:0000256" key="5">
    <source>
        <dbReference type="SAM" id="MobiDB-lite"/>
    </source>
</evidence>
<dbReference type="PANTHER" id="PTHR23502:SF30">
    <property type="entry name" value="TRANSPORTER, PUTATIVE (AFU_ORTHOLOGUE AFUA_8G04702)-RELATED"/>
    <property type="match status" value="1"/>
</dbReference>
<dbReference type="PROSITE" id="PS50850">
    <property type="entry name" value="MFS"/>
    <property type="match status" value="1"/>
</dbReference>
<keyword evidence="2 6" id="KW-0812">Transmembrane</keyword>
<feature type="transmembrane region" description="Helical" evidence="6">
    <location>
        <begin position="367"/>
        <end position="390"/>
    </location>
</feature>
<dbReference type="InterPro" id="IPR020846">
    <property type="entry name" value="MFS_dom"/>
</dbReference>
<evidence type="ECO:0000259" key="7">
    <source>
        <dbReference type="PROSITE" id="PS50850"/>
    </source>
</evidence>
<gene>
    <name evidence="8" type="ORF">I303_05609</name>
    <name evidence="9" type="ORF">I303_104945</name>
</gene>
<keyword evidence="4 6" id="KW-0472">Membrane</keyword>
<dbReference type="EMBL" id="KI894032">
    <property type="protein sequence ID" value="OBR84750.1"/>
    <property type="molecule type" value="Genomic_DNA"/>
</dbReference>
<evidence type="ECO:0000313" key="9">
    <source>
        <dbReference type="EMBL" id="WWC62349.1"/>
    </source>
</evidence>
<dbReference type="VEuPathDB" id="FungiDB:I303_05609"/>
<dbReference type="GeneID" id="28969308"/>
<dbReference type="AlphaFoldDB" id="A0A1A6A3X0"/>
<comment type="subcellular location">
    <subcellularLocation>
        <location evidence="1">Membrane</location>
        <topology evidence="1">Multi-pass membrane protein</topology>
    </subcellularLocation>
</comment>
<feature type="transmembrane region" description="Helical" evidence="6">
    <location>
        <begin position="116"/>
        <end position="133"/>
    </location>
</feature>
<reference evidence="9" key="3">
    <citation type="submission" date="2024-02" db="EMBL/GenBank/DDBJ databases">
        <title>Comparative genomics of Cryptococcus and Kwoniella reveals pathogenesis evolution and contrasting modes of karyotype evolution via chromosome fusion or intercentromeric recombination.</title>
        <authorList>
            <person name="Coelho M.A."/>
            <person name="David-Palma M."/>
            <person name="Shea T."/>
            <person name="Bowers K."/>
            <person name="McGinley-Smith S."/>
            <person name="Mohammad A.W."/>
            <person name="Gnirke A."/>
            <person name="Yurkov A.M."/>
            <person name="Nowrousian M."/>
            <person name="Sun S."/>
            <person name="Cuomo C.A."/>
            <person name="Heitman J."/>
        </authorList>
    </citation>
    <scope>NUCLEOTIDE SEQUENCE</scope>
    <source>
        <strain evidence="9">CBS 10117</strain>
    </source>
</reference>
<keyword evidence="3 6" id="KW-1133">Transmembrane helix</keyword>
<dbReference type="STRING" id="1296121.A0A1A6A3X0"/>
<keyword evidence="10" id="KW-1185">Reference proteome</keyword>
<dbReference type="Gene3D" id="1.20.1250.20">
    <property type="entry name" value="MFS general substrate transporter like domains"/>
    <property type="match status" value="1"/>
</dbReference>
<feature type="domain" description="Major facilitator superfamily (MFS) profile" evidence="7">
    <location>
        <begin position="46"/>
        <end position="558"/>
    </location>
</feature>
<feature type="transmembrane region" description="Helical" evidence="6">
    <location>
        <begin position="145"/>
        <end position="168"/>
    </location>
</feature>
<feature type="compositionally biased region" description="Polar residues" evidence="5">
    <location>
        <begin position="266"/>
        <end position="278"/>
    </location>
</feature>
<dbReference type="Proteomes" id="UP000078595">
    <property type="component" value="Chromosome 6"/>
</dbReference>
<feature type="transmembrane region" description="Helical" evidence="6">
    <location>
        <begin position="485"/>
        <end position="507"/>
    </location>
</feature>
<feature type="transmembrane region" description="Helical" evidence="6">
    <location>
        <begin position="411"/>
        <end position="432"/>
    </location>
</feature>
<feature type="region of interest" description="Disordered" evidence="5">
    <location>
        <begin position="234"/>
        <end position="281"/>
    </location>
</feature>
<feature type="transmembrane region" description="Helical" evidence="6">
    <location>
        <begin position="330"/>
        <end position="355"/>
    </location>
</feature>
<dbReference type="GO" id="GO:0005886">
    <property type="term" value="C:plasma membrane"/>
    <property type="evidence" value="ECO:0007669"/>
    <property type="project" value="TreeGrafter"/>
</dbReference>
<organism evidence="8">
    <name type="scientific">Kwoniella dejecticola CBS 10117</name>
    <dbReference type="NCBI Taxonomy" id="1296121"/>
    <lineage>
        <taxon>Eukaryota</taxon>
        <taxon>Fungi</taxon>
        <taxon>Dikarya</taxon>
        <taxon>Basidiomycota</taxon>
        <taxon>Agaricomycotina</taxon>
        <taxon>Tremellomycetes</taxon>
        <taxon>Tremellales</taxon>
        <taxon>Cryptococcaceae</taxon>
        <taxon>Kwoniella</taxon>
    </lineage>
</organism>
<evidence type="ECO:0000256" key="4">
    <source>
        <dbReference type="ARBA" id="ARBA00023136"/>
    </source>
</evidence>
<feature type="compositionally biased region" description="Polar residues" evidence="5">
    <location>
        <begin position="237"/>
        <end position="246"/>
    </location>
</feature>
<evidence type="ECO:0000313" key="8">
    <source>
        <dbReference type="EMBL" id="OBR84750.1"/>
    </source>
</evidence>
<name>A0A1A6A3X0_9TREE</name>
<proteinExistence type="predicted"/>
<dbReference type="InterPro" id="IPR011701">
    <property type="entry name" value="MFS"/>
</dbReference>
<evidence type="ECO:0000256" key="6">
    <source>
        <dbReference type="SAM" id="Phobius"/>
    </source>
</evidence>
<dbReference type="PANTHER" id="PTHR23502">
    <property type="entry name" value="MAJOR FACILITATOR SUPERFAMILY"/>
    <property type="match status" value="1"/>
</dbReference>
<feature type="transmembrane region" description="Helical" evidence="6">
    <location>
        <begin position="92"/>
        <end position="111"/>
    </location>
</feature>
<dbReference type="RefSeq" id="XP_018262592.1">
    <property type="nucleotide sequence ID" value="XM_018408901.1"/>
</dbReference>
<dbReference type="KEGG" id="kdj:28969308"/>
<evidence type="ECO:0000256" key="3">
    <source>
        <dbReference type="ARBA" id="ARBA00022989"/>
    </source>
</evidence>
<evidence type="ECO:0000313" key="10">
    <source>
        <dbReference type="Proteomes" id="UP000078595"/>
    </source>
</evidence>
<accession>A0A1A6A3X0</accession>
<dbReference type="OrthoDB" id="5215911at2759"/>
<evidence type="ECO:0000256" key="1">
    <source>
        <dbReference type="ARBA" id="ARBA00004141"/>
    </source>
</evidence>
<feature type="transmembrane region" description="Helical" evidence="6">
    <location>
        <begin position="519"/>
        <end position="538"/>
    </location>
</feature>
<dbReference type="InterPro" id="IPR036259">
    <property type="entry name" value="MFS_trans_sf"/>
</dbReference>
<feature type="transmembrane region" description="Helical" evidence="6">
    <location>
        <begin position="202"/>
        <end position="224"/>
    </location>
</feature>
<reference evidence="8" key="1">
    <citation type="submission" date="2013-07" db="EMBL/GenBank/DDBJ databases">
        <title>The Genome Sequence of Cryptococcus dejecticola CBS10117.</title>
        <authorList>
            <consortium name="The Broad Institute Genome Sequencing Platform"/>
            <person name="Cuomo C."/>
            <person name="Litvintseva A."/>
            <person name="Chen Y."/>
            <person name="Heitman J."/>
            <person name="Sun S."/>
            <person name="Springer D."/>
            <person name="Dromer F."/>
            <person name="Young S.K."/>
            <person name="Zeng Q."/>
            <person name="Gargeya S."/>
            <person name="Fitzgerald M."/>
            <person name="Abouelleil A."/>
            <person name="Alvarado L."/>
            <person name="Berlin A.M."/>
            <person name="Chapman S.B."/>
            <person name="Dewar J."/>
            <person name="Goldberg J."/>
            <person name="Griggs A."/>
            <person name="Gujja S."/>
            <person name="Hansen M."/>
            <person name="Howarth C."/>
            <person name="Imamovic A."/>
            <person name="Larimer J."/>
            <person name="McCowan C."/>
            <person name="Murphy C."/>
            <person name="Pearson M."/>
            <person name="Priest M."/>
            <person name="Roberts A."/>
            <person name="Saif S."/>
            <person name="Shea T."/>
            <person name="Sykes S."/>
            <person name="Wortman J."/>
            <person name="Nusbaum C."/>
            <person name="Birren B."/>
        </authorList>
    </citation>
    <scope>NUCLEOTIDE SEQUENCE [LARGE SCALE GENOMIC DNA]</scope>
    <source>
        <strain evidence="8">CBS 10117</strain>
    </source>
</reference>
<feature type="transmembrane region" description="Helical" evidence="6">
    <location>
        <begin position="438"/>
        <end position="464"/>
    </location>
</feature>
<dbReference type="EMBL" id="CP144535">
    <property type="protein sequence ID" value="WWC62349.1"/>
    <property type="molecule type" value="Genomic_DNA"/>
</dbReference>
<feature type="transmembrane region" description="Helical" evidence="6">
    <location>
        <begin position="48"/>
        <end position="72"/>
    </location>
</feature>
<evidence type="ECO:0000256" key="2">
    <source>
        <dbReference type="ARBA" id="ARBA00022692"/>
    </source>
</evidence>
<dbReference type="SUPFAM" id="SSF103473">
    <property type="entry name" value="MFS general substrate transporter"/>
    <property type="match status" value="1"/>
</dbReference>
<feature type="transmembrane region" description="Helical" evidence="6">
    <location>
        <begin position="175"/>
        <end position="196"/>
    </location>
</feature>
<dbReference type="Pfam" id="PF07690">
    <property type="entry name" value="MFS_1"/>
    <property type="match status" value="1"/>
</dbReference>